<dbReference type="OrthoDB" id="3784at2759"/>
<accession>A0A166D6J1</accession>
<dbReference type="PANTHER" id="PTHR10859:SF91">
    <property type="entry name" value="DOLICHYL-PHOSPHATE BETA-GLUCOSYLTRANSFERASE"/>
    <property type="match status" value="1"/>
</dbReference>
<keyword evidence="8" id="KW-0256">Endoplasmic reticulum</keyword>
<evidence type="ECO:0000259" key="13">
    <source>
        <dbReference type="Pfam" id="PF00535"/>
    </source>
</evidence>
<organism evidence="14 15">
    <name type="scientific">Sistotremastrum suecicum HHB10207 ss-3</name>
    <dbReference type="NCBI Taxonomy" id="1314776"/>
    <lineage>
        <taxon>Eukaryota</taxon>
        <taxon>Fungi</taxon>
        <taxon>Dikarya</taxon>
        <taxon>Basidiomycota</taxon>
        <taxon>Agaricomycotina</taxon>
        <taxon>Agaricomycetes</taxon>
        <taxon>Sistotremastrales</taxon>
        <taxon>Sistotremastraceae</taxon>
        <taxon>Sistotremastrum</taxon>
    </lineage>
</organism>
<dbReference type="CDD" id="cd04188">
    <property type="entry name" value="DPG_synthase"/>
    <property type="match status" value="1"/>
</dbReference>
<keyword evidence="15" id="KW-1185">Reference proteome</keyword>
<dbReference type="PANTHER" id="PTHR10859">
    <property type="entry name" value="GLYCOSYL TRANSFERASE"/>
    <property type="match status" value="1"/>
</dbReference>
<dbReference type="Pfam" id="PF00535">
    <property type="entry name" value="Glycos_transf_2"/>
    <property type="match status" value="1"/>
</dbReference>
<keyword evidence="6" id="KW-0808">Transferase</keyword>
<keyword evidence="10" id="KW-1133">Transmembrane helix</keyword>
<gene>
    <name evidence="14" type="ORF">SISSUDRAFT_966426</name>
</gene>
<evidence type="ECO:0000256" key="7">
    <source>
        <dbReference type="ARBA" id="ARBA00022692"/>
    </source>
</evidence>
<dbReference type="GO" id="GO:0004581">
    <property type="term" value="F:dolichyl-phosphate beta-glucosyltransferase activity"/>
    <property type="evidence" value="ECO:0007669"/>
    <property type="project" value="UniProtKB-EC"/>
</dbReference>
<evidence type="ECO:0000256" key="10">
    <source>
        <dbReference type="ARBA" id="ARBA00022989"/>
    </source>
</evidence>
<evidence type="ECO:0000256" key="2">
    <source>
        <dbReference type="ARBA" id="ARBA00004922"/>
    </source>
</evidence>
<comment type="catalytic activity">
    <reaction evidence="12">
        <text>a di-trans,poly-cis-dolichyl phosphate + UDP-alpha-D-glucose = a di-trans,poly-cis-dolichyl beta-D-glucosyl phosphate + UDP</text>
        <dbReference type="Rhea" id="RHEA:15401"/>
        <dbReference type="Rhea" id="RHEA-COMP:19498"/>
        <dbReference type="Rhea" id="RHEA-COMP:19502"/>
        <dbReference type="ChEBI" id="CHEBI:57525"/>
        <dbReference type="ChEBI" id="CHEBI:57683"/>
        <dbReference type="ChEBI" id="CHEBI:58223"/>
        <dbReference type="ChEBI" id="CHEBI:58885"/>
        <dbReference type="EC" id="2.4.1.117"/>
    </reaction>
    <physiologicalReaction direction="left-to-right" evidence="12">
        <dbReference type="Rhea" id="RHEA:15402"/>
    </physiologicalReaction>
</comment>
<keyword evidence="5" id="KW-0328">Glycosyltransferase</keyword>
<evidence type="ECO:0000256" key="4">
    <source>
        <dbReference type="ARBA" id="ARBA00012583"/>
    </source>
</evidence>
<evidence type="ECO:0000256" key="11">
    <source>
        <dbReference type="ARBA" id="ARBA00023136"/>
    </source>
</evidence>
<dbReference type="SUPFAM" id="SSF53448">
    <property type="entry name" value="Nucleotide-diphospho-sugar transferases"/>
    <property type="match status" value="1"/>
</dbReference>
<evidence type="ECO:0000256" key="3">
    <source>
        <dbReference type="ARBA" id="ARBA00006739"/>
    </source>
</evidence>
<evidence type="ECO:0000256" key="6">
    <source>
        <dbReference type="ARBA" id="ARBA00022679"/>
    </source>
</evidence>
<dbReference type="InterPro" id="IPR029044">
    <property type="entry name" value="Nucleotide-diphossugar_trans"/>
</dbReference>
<dbReference type="InterPro" id="IPR001173">
    <property type="entry name" value="Glyco_trans_2-like"/>
</dbReference>
<evidence type="ECO:0000313" key="14">
    <source>
        <dbReference type="EMBL" id="KZT38190.1"/>
    </source>
</evidence>
<evidence type="ECO:0000256" key="5">
    <source>
        <dbReference type="ARBA" id="ARBA00022676"/>
    </source>
</evidence>
<reference evidence="14 15" key="1">
    <citation type="journal article" date="2016" name="Mol. Biol. Evol.">
        <title>Comparative Genomics of Early-Diverging Mushroom-Forming Fungi Provides Insights into the Origins of Lignocellulose Decay Capabilities.</title>
        <authorList>
            <person name="Nagy L.G."/>
            <person name="Riley R."/>
            <person name="Tritt A."/>
            <person name="Adam C."/>
            <person name="Daum C."/>
            <person name="Floudas D."/>
            <person name="Sun H."/>
            <person name="Yadav J.S."/>
            <person name="Pangilinan J."/>
            <person name="Larsson K.H."/>
            <person name="Matsuura K."/>
            <person name="Barry K."/>
            <person name="Labutti K."/>
            <person name="Kuo R."/>
            <person name="Ohm R.A."/>
            <person name="Bhattacharya S.S."/>
            <person name="Shirouzu T."/>
            <person name="Yoshinaga Y."/>
            <person name="Martin F.M."/>
            <person name="Grigoriev I.V."/>
            <person name="Hibbett D.S."/>
        </authorList>
    </citation>
    <scope>NUCLEOTIDE SEQUENCE [LARGE SCALE GENOMIC DNA]</scope>
    <source>
        <strain evidence="14 15">HHB10207 ss-3</strain>
    </source>
</reference>
<feature type="non-terminal residue" evidence="14">
    <location>
        <position position="291"/>
    </location>
</feature>
<dbReference type="AlphaFoldDB" id="A0A166D6J1"/>
<evidence type="ECO:0000256" key="12">
    <source>
        <dbReference type="ARBA" id="ARBA00045097"/>
    </source>
</evidence>
<comment type="subcellular location">
    <subcellularLocation>
        <location evidence="1">Endoplasmic reticulum membrane</location>
        <topology evidence="1">Single-pass membrane protein</topology>
    </subcellularLocation>
</comment>
<feature type="non-terminal residue" evidence="14">
    <location>
        <position position="1"/>
    </location>
</feature>
<feature type="domain" description="Glycosyltransferase 2-like" evidence="13">
    <location>
        <begin position="45"/>
        <end position="221"/>
    </location>
</feature>
<dbReference type="Proteomes" id="UP000076798">
    <property type="component" value="Unassembled WGS sequence"/>
</dbReference>
<dbReference type="EMBL" id="KV428068">
    <property type="protein sequence ID" value="KZT38190.1"/>
    <property type="molecule type" value="Genomic_DNA"/>
</dbReference>
<dbReference type="GO" id="GO:0005789">
    <property type="term" value="C:endoplasmic reticulum membrane"/>
    <property type="evidence" value="ECO:0007669"/>
    <property type="project" value="UniProtKB-SubCell"/>
</dbReference>
<dbReference type="GO" id="GO:0006487">
    <property type="term" value="P:protein N-linked glycosylation"/>
    <property type="evidence" value="ECO:0007669"/>
    <property type="project" value="TreeGrafter"/>
</dbReference>
<sequence>LYILLVALTPVHRAPEPSEKTFLSSTASSPQPLPALTDPAAVDLSVVIPAYNEATRLPSMLDDALNHLQAPSTPKRSVEFIVVDDGSQDKTTAVALELASQYKNTDLRVIRLTKNRGKGGAVQAGVLGSRGRRILMVDADGASRFGDLEQLWDEMSKLEVSPETAVVSIGSRAHLVGTEAVVKRSAVRNFLMHGFHVTLRTLGVGHIRDTQCGFKLFNRPAALALFRPLHLQSWLFDVELLILAQYQNIPVAEVPVGWHEVAGSKLRLISDSIGMLTDLLVLRANYALGRW</sequence>
<name>A0A166D6J1_9AGAM</name>
<keyword evidence="7" id="KW-0812">Transmembrane</keyword>
<evidence type="ECO:0000256" key="9">
    <source>
        <dbReference type="ARBA" id="ARBA00022968"/>
    </source>
</evidence>
<dbReference type="Gene3D" id="3.90.550.10">
    <property type="entry name" value="Spore Coat Polysaccharide Biosynthesis Protein SpsA, Chain A"/>
    <property type="match status" value="1"/>
</dbReference>
<keyword evidence="11" id="KW-0472">Membrane</keyword>
<evidence type="ECO:0000256" key="8">
    <source>
        <dbReference type="ARBA" id="ARBA00022824"/>
    </source>
</evidence>
<keyword evidence="9" id="KW-0735">Signal-anchor</keyword>
<comment type="pathway">
    <text evidence="2">Protein modification; protein glycosylation.</text>
</comment>
<evidence type="ECO:0000256" key="1">
    <source>
        <dbReference type="ARBA" id="ARBA00004389"/>
    </source>
</evidence>
<protein>
    <recommendedName>
        <fullName evidence="4">dolichyl-phosphate beta-glucosyltransferase</fullName>
        <ecNumber evidence="4">2.4.1.117</ecNumber>
    </recommendedName>
</protein>
<proteinExistence type="inferred from homology"/>
<dbReference type="InterPro" id="IPR035518">
    <property type="entry name" value="DPG_synthase"/>
</dbReference>
<dbReference type="EC" id="2.4.1.117" evidence="4"/>
<comment type="similarity">
    <text evidence="3">Belongs to the glycosyltransferase 2 family.</text>
</comment>
<evidence type="ECO:0000313" key="15">
    <source>
        <dbReference type="Proteomes" id="UP000076798"/>
    </source>
</evidence>
<dbReference type="STRING" id="1314776.A0A166D6J1"/>